<evidence type="ECO:0000256" key="4">
    <source>
        <dbReference type="ARBA" id="ARBA00022692"/>
    </source>
</evidence>
<evidence type="ECO:0000256" key="7">
    <source>
        <dbReference type="ARBA" id="ARBA00047368"/>
    </source>
</evidence>
<comment type="catalytic activity">
    <reaction evidence="16">
        <text>12-(9Z-hexadecenoyloxy)-octadecanoate + H2O = 12-hydroxyoctadecanoate + (9Z)-hexadecenoate + H(+)</text>
        <dbReference type="Rhea" id="RHEA:52072"/>
        <dbReference type="ChEBI" id="CHEBI:15377"/>
        <dbReference type="ChEBI" id="CHEBI:15378"/>
        <dbReference type="ChEBI" id="CHEBI:32372"/>
        <dbReference type="ChEBI" id="CHEBI:84201"/>
        <dbReference type="ChEBI" id="CHEBI:136312"/>
    </reaction>
    <physiologicalReaction direction="left-to-right" evidence="16">
        <dbReference type="Rhea" id="RHEA:52073"/>
    </physiologicalReaction>
</comment>
<comment type="subcellular location">
    <subcellularLocation>
        <location evidence="2">Endomembrane system</location>
        <topology evidence="2">Multi-pass membrane protein</topology>
    </subcellularLocation>
</comment>
<comment type="catalytic activity">
    <reaction evidence="8">
        <text>13-octadecanoyloxy-octadecanoate + H2O = 13-hydroxy-octadecanoate + octadecanoate + H(+)</text>
        <dbReference type="Rhea" id="RHEA:52084"/>
        <dbReference type="ChEBI" id="CHEBI:15377"/>
        <dbReference type="ChEBI" id="CHEBI:15378"/>
        <dbReference type="ChEBI" id="CHEBI:25629"/>
        <dbReference type="ChEBI" id="CHEBI:136304"/>
        <dbReference type="ChEBI" id="CHEBI:136335"/>
    </reaction>
    <physiologicalReaction direction="left-to-right" evidence="8">
        <dbReference type="Rhea" id="RHEA:52085"/>
    </physiologicalReaction>
</comment>
<comment type="catalytic activity">
    <reaction evidence="10">
        <text>12-octadecanoyloxy-octadecanoate + H2O = 12-hydroxyoctadecanoate + octadecanoate + H(+)</text>
        <dbReference type="Rhea" id="RHEA:52080"/>
        <dbReference type="ChEBI" id="CHEBI:15377"/>
        <dbReference type="ChEBI" id="CHEBI:15378"/>
        <dbReference type="ChEBI" id="CHEBI:25629"/>
        <dbReference type="ChEBI" id="CHEBI:84201"/>
        <dbReference type="ChEBI" id="CHEBI:136330"/>
    </reaction>
    <physiologicalReaction direction="left-to-right" evidence="10">
        <dbReference type="Rhea" id="RHEA:52081"/>
    </physiologicalReaction>
</comment>
<proteinExistence type="inferred from homology"/>
<evidence type="ECO:0000256" key="5">
    <source>
        <dbReference type="ARBA" id="ARBA00022989"/>
    </source>
</evidence>
<feature type="transmembrane region" description="Helical" evidence="17">
    <location>
        <begin position="44"/>
        <end position="69"/>
    </location>
</feature>
<evidence type="ECO:0000256" key="6">
    <source>
        <dbReference type="ARBA" id="ARBA00023136"/>
    </source>
</evidence>
<comment type="catalytic activity">
    <reaction evidence="14">
        <text>13-(9Z-octadecenoyloxy)-octadecanoate + H2O = 13-hydroxy-octadecanoate + (9Z)-octadecenoate + H(+)</text>
        <dbReference type="Rhea" id="RHEA:52064"/>
        <dbReference type="ChEBI" id="CHEBI:15377"/>
        <dbReference type="ChEBI" id="CHEBI:15378"/>
        <dbReference type="ChEBI" id="CHEBI:30823"/>
        <dbReference type="ChEBI" id="CHEBI:136303"/>
        <dbReference type="ChEBI" id="CHEBI:136304"/>
    </reaction>
    <physiologicalReaction direction="left-to-right" evidence="14">
        <dbReference type="Rhea" id="RHEA:52065"/>
    </physiologicalReaction>
</comment>
<comment type="catalytic activity">
    <reaction evidence="13">
        <text>9-octadecanoyloxy-octadecanoate + H2O = 9-hydroxy-octadecanoate + octadecanoate + H(+)</text>
        <dbReference type="Rhea" id="RHEA:52096"/>
        <dbReference type="ChEBI" id="CHEBI:15377"/>
        <dbReference type="ChEBI" id="CHEBI:15378"/>
        <dbReference type="ChEBI" id="CHEBI:25629"/>
        <dbReference type="ChEBI" id="CHEBI:136286"/>
        <dbReference type="ChEBI" id="CHEBI:136373"/>
    </reaction>
    <physiologicalReaction direction="left-to-right" evidence="13">
        <dbReference type="Rhea" id="RHEA:52097"/>
    </physiologicalReaction>
</comment>
<dbReference type="GO" id="GO:0012505">
    <property type="term" value="C:endomembrane system"/>
    <property type="evidence" value="ECO:0007669"/>
    <property type="project" value="UniProtKB-SubCell"/>
</dbReference>
<dbReference type="PANTHER" id="PTHR10989">
    <property type="entry name" value="ANDROGEN-INDUCED PROTEIN 1-RELATED"/>
    <property type="match status" value="1"/>
</dbReference>
<dbReference type="WBParaSite" id="Pan_g9590.t1">
    <property type="protein sequence ID" value="Pan_g9590.t1"/>
    <property type="gene ID" value="Pan_g9590"/>
</dbReference>
<feature type="transmembrane region" description="Helical" evidence="17">
    <location>
        <begin position="194"/>
        <end position="214"/>
    </location>
</feature>
<organism evidence="18 19">
    <name type="scientific">Panagrellus redivivus</name>
    <name type="common">Microworm</name>
    <dbReference type="NCBI Taxonomy" id="6233"/>
    <lineage>
        <taxon>Eukaryota</taxon>
        <taxon>Metazoa</taxon>
        <taxon>Ecdysozoa</taxon>
        <taxon>Nematoda</taxon>
        <taxon>Chromadorea</taxon>
        <taxon>Rhabditida</taxon>
        <taxon>Tylenchina</taxon>
        <taxon>Panagrolaimomorpha</taxon>
        <taxon>Panagrolaimoidea</taxon>
        <taxon>Panagrolaimidae</taxon>
        <taxon>Panagrellus</taxon>
    </lineage>
</organism>
<comment type="catalytic activity">
    <reaction evidence="15">
        <text>13-(9Z-hexadecenoyloxy)-octadecanoate + H2O = 13-hydroxy-octadecanoate + (9Z)-hexadecenoate + H(+)</text>
        <dbReference type="Rhea" id="RHEA:52076"/>
        <dbReference type="ChEBI" id="CHEBI:15377"/>
        <dbReference type="ChEBI" id="CHEBI:15378"/>
        <dbReference type="ChEBI" id="CHEBI:32372"/>
        <dbReference type="ChEBI" id="CHEBI:136304"/>
        <dbReference type="ChEBI" id="CHEBI:136315"/>
    </reaction>
    <physiologicalReaction direction="left-to-right" evidence="15">
        <dbReference type="Rhea" id="RHEA:52077"/>
    </physiologicalReaction>
</comment>
<evidence type="ECO:0000256" key="14">
    <source>
        <dbReference type="ARBA" id="ARBA00049296"/>
    </source>
</evidence>
<dbReference type="Proteomes" id="UP000492821">
    <property type="component" value="Unassembled WGS sequence"/>
</dbReference>
<dbReference type="GO" id="GO:0016020">
    <property type="term" value="C:membrane"/>
    <property type="evidence" value="ECO:0007669"/>
    <property type="project" value="InterPro"/>
</dbReference>
<feature type="transmembrane region" description="Helical" evidence="17">
    <location>
        <begin position="7"/>
        <end position="24"/>
    </location>
</feature>
<evidence type="ECO:0000313" key="19">
    <source>
        <dbReference type="WBParaSite" id="Pan_g9590.t1"/>
    </source>
</evidence>
<evidence type="ECO:0000256" key="12">
    <source>
        <dbReference type="ARBA" id="ARBA00048800"/>
    </source>
</evidence>
<feature type="transmembrane region" description="Helical" evidence="17">
    <location>
        <begin position="125"/>
        <end position="144"/>
    </location>
</feature>
<evidence type="ECO:0000256" key="15">
    <source>
        <dbReference type="ARBA" id="ARBA00049322"/>
    </source>
</evidence>
<accession>A0A7E4WCD7</accession>
<evidence type="ECO:0000256" key="17">
    <source>
        <dbReference type="SAM" id="Phobius"/>
    </source>
</evidence>
<evidence type="ECO:0000256" key="3">
    <source>
        <dbReference type="ARBA" id="ARBA00009300"/>
    </source>
</evidence>
<comment type="catalytic activity">
    <reaction evidence="7">
        <text>12-hexadecanoyloxy-octadecanoate + H2O = 12-hydroxyoctadecanoate + hexadecanoate + H(+)</text>
        <dbReference type="Rhea" id="RHEA:52056"/>
        <dbReference type="ChEBI" id="CHEBI:7896"/>
        <dbReference type="ChEBI" id="CHEBI:15377"/>
        <dbReference type="ChEBI" id="CHEBI:15378"/>
        <dbReference type="ChEBI" id="CHEBI:83677"/>
        <dbReference type="ChEBI" id="CHEBI:84201"/>
    </reaction>
    <physiologicalReaction direction="left-to-right" evidence="7">
        <dbReference type="Rhea" id="RHEA:52057"/>
    </physiologicalReaction>
</comment>
<comment type="catalytic activity">
    <reaction evidence="9">
        <text>9-hexadecanoyloxy-octadecanoate + H2O = 9-hydroxy-octadecanoate + hexadecanoate + H(+)</text>
        <dbReference type="Rhea" id="RHEA:52052"/>
        <dbReference type="ChEBI" id="CHEBI:7896"/>
        <dbReference type="ChEBI" id="CHEBI:15377"/>
        <dbReference type="ChEBI" id="CHEBI:15378"/>
        <dbReference type="ChEBI" id="CHEBI:83670"/>
        <dbReference type="ChEBI" id="CHEBI:136286"/>
    </reaction>
    <physiologicalReaction direction="left-to-right" evidence="9">
        <dbReference type="Rhea" id="RHEA:52053"/>
    </physiologicalReaction>
</comment>
<feature type="transmembrane region" description="Helical" evidence="17">
    <location>
        <begin position="81"/>
        <end position="105"/>
    </location>
</feature>
<comment type="catalytic activity">
    <reaction evidence="1">
        <text>9-(9Z-hexadecenoyloxy)-octadecanoate + H2O = (9Z)-hexadecenoate + 9-hydroxy-octadecanoate + H(+)</text>
        <dbReference type="Rhea" id="RHEA:52068"/>
        <dbReference type="ChEBI" id="CHEBI:15377"/>
        <dbReference type="ChEBI" id="CHEBI:15378"/>
        <dbReference type="ChEBI" id="CHEBI:32372"/>
        <dbReference type="ChEBI" id="CHEBI:136286"/>
        <dbReference type="ChEBI" id="CHEBI:136309"/>
    </reaction>
    <physiologicalReaction direction="left-to-right" evidence="1">
        <dbReference type="Rhea" id="RHEA:52069"/>
    </physiologicalReaction>
</comment>
<name>A0A7E4WCD7_PANRE</name>
<feature type="transmembrane region" description="Helical" evidence="17">
    <location>
        <begin position="156"/>
        <end position="174"/>
    </location>
</feature>
<comment type="similarity">
    <text evidence="3">Belongs to the AIG1 family.</text>
</comment>
<evidence type="ECO:0000256" key="11">
    <source>
        <dbReference type="ARBA" id="ARBA00048701"/>
    </source>
</evidence>
<dbReference type="PANTHER" id="PTHR10989:SF16">
    <property type="entry name" value="AT02829P-RELATED"/>
    <property type="match status" value="1"/>
</dbReference>
<evidence type="ECO:0000256" key="1">
    <source>
        <dbReference type="ARBA" id="ARBA00000923"/>
    </source>
</evidence>
<evidence type="ECO:0000256" key="13">
    <source>
        <dbReference type="ARBA" id="ARBA00049221"/>
    </source>
</evidence>
<evidence type="ECO:0000256" key="8">
    <source>
        <dbReference type="ARBA" id="ARBA00047427"/>
    </source>
</evidence>
<reference evidence="18" key="1">
    <citation type="journal article" date="2013" name="Genetics">
        <title>The draft genome and transcriptome of Panagrellus redivivus are shaped by the harsh demands of a free-living lifestyle.</title>
        <authorList>
            <person name="Srinivasan J."/>
            <person name="Dillman A.R."/>
            <person name="Macchietto M.G."/>
            <person name="Heikkinen L."/>
            <person name="Lakso M."/>
            <person name="Fracchia K.M."/>
            <person name="Antoshechkin I."/>
            <person name="Mortazavi A."/>
            <person name="Wong G."/>
            <person name="Sternberg P.W."/>
        </authorList>
    </citation>
    <scope>NUCLEOTIDE SEQUENCE [LARGE SCALE GENOMIC DNA]</scope>
    <source>
        <strain evidence="18">MT8872</strain>
    </source>
</reference>
<keyword evidence="4 17" id="KW-0812">Transmembrane</keyword>
<sequence length="233" mass="26621">MRTAPFLVNLSYAAFYGFALYFDYERIKQFSHVLPVPSNQLSKFVWLTMINLVIQFVYHTVGSILALTAKPNGADCWFRKGFHFLATALVFPVAATVVILFWGLVLFDPSTLMTEEAKIMLSVAWYNHALHTIPLFGMIVDFFVWKHPQPSITSAVKVIVAFVAFYLTNVHLFHYFTDFWAYPILGQLDTIQRAIFFAGCIGVILINFFIGYTLNSYIGPAKRATPKPRKKRN</sequence>
<comment type="catalytic activity">
    <reaction evidence="11">
        <text>12-(9Z-octadecenoyloxy)-octadecanoate + H2O = 12-hydroxyoctadecanoate + (9Z)-octadecenoate + H(+)</text>
        <dbReference type="Rhea" id="RHEA:52060"/>
        <dbReference type="ChEBI" id="CHEBI:15377"/>
        <dbReference type="ChEBI" id="CHEBI:15378"/>
        <dbReference type="ChEBI" id="CHEBI:30823"/>
        <dbReference type="ChEBI" id="CHEBI:84201"/>
        <dbReference type="ChEBI" id="CHEBI:136302"/>
    </reaction>
    <physiologicalReaction direction="left-to-right" evidence="11">
        <dbReference type="Rhea" id="RHEA:52061"/>
    </physiologicalReaction>
</comment>
<dbReference type="InterPro" id="IPR006838">
    <property type="entry name" value="ADTRP_AIG1"/>
</dbReference>
<evidence type="ECO:0000256" key="10">
    <source>
        <dbReference type="ARBA" id="ARBA00048680"/>
    </source>
</evidence>
<keyword evidence="5 17" id="KW-1133">Transmembrane helix</keyword>
<evidence type="ECO:0000313" key="18">
    <source>
        <dbReference type="Proteomes" id="UP000492821"/>
    </source>
</evidence>
<evidence type="ECO:0000256" key="16">
    <source>
        <dbReference type="ARBA" id="ARBA00049428"/>
    </source>
</evidence>
<protein>
    <submittedName>
        <fullName evidence="19">FAR-17a/AIG1-like protein</fullName>
    </submittedName>
</protein>
<dbReference type="AlphaFoldDB" id="A0A7E4WCD7"/>
<keyword evidence="6 17" id="KW-0472">Membrane</keyword>
<evidence type="ECO:0000256" key="9">
    <source>
        <dbReference type="ARBA" id="ARBA00047863"/>
    </source>
</evidence>
<keyword evidence="18" id="KW-1185">Reference proteome</keyword>
<comment type="catalytic activity">
    <reaction evidence="12">
        <text>9-(9Z-octadecenoyloxy)-octadecanoate + H2O = 9-hydroxy-octadecanoate + (9Z)-octadecenoate + H(+)</text>
        <dbReference type="Rhea" id="RHEA:52048"/>
        <dbReference type="ChEBI" id="CHEBI:15377"/>
        <dbReference type="ChEBI" id="CHEBI:15378"/>
        <dbReference type="ChEBI" id="CHEBI:30823"/>
        <dbReference type="ChEBI" id="CHEBI:136282"/>
        <dbReference type="ChEBI" id="CHEBI:136286"/>
    </reaction>
    <physiologicalReaction direction="left-to-right" evidence="12">
        <dbReference type="Rhea" id="RHEA:52049"/>
    </physiologicalReaction>
</comment>
<reference evidence="19" key="2">
    <citation type="submission" date="2020-10" db="UniProtKB">
        <authorList>
            <consortium name="WormBaseParasite"/>
        </authorList>
    </citation>
    <scope>IDENTIFICATION</scope>
</reference>
<dbReference type="Pfam" id="PF04750">
    <property type="entry name" value="Far-17a_AIG1"/>
    <property type="match status" value="1"/>
</dbReference>
<evidence type="ECO:0000256" key="2">
    <source>
        <dbReference type="ARBA" id="ARBA00004127"/>
    </source>
</evidence>